<dbReference type="EMBL" id="CP091511">
    <property type="protein sequence ID" value="UOO88334.1"/>
    <property type="molecule type" value="Genomic_DNA"/>
</dbReference>
<dbReference type="InterPro" id="IPR027057">
    <property type="entry name" value="CAXX_Prtase_1"/>
</dbReference>
<evidence type="ECO:0000259" key="9">
    <source>
        <dbReference type="Pfam" id="PF16491"/>
    </source>
</evidence>
<keyword evidence="4 6" id="KW-0862">Zinc</keyword>
<evidence type="ECO:0000256" key="6">
    <source>
        <dbReference type="RuleBase" id="RU003983"/>
    </source>
</evidence>
<organism evidence="10 11">
    <name type="scientific">Vitreoscilla massiliensis</name>
    <dbReference type="NCBI Taxonomy" id="1689272"/>
    <lineage>
        <taxon>Bacteria</taxon>
        <taxon>Pseudomonadati</taxon>
        <taxon>Pseudomonadota</taxon>
        <taxon>Betaproteobacteria</taxon>
        <taxon>Neisseriales</taxon>
        <taxon>Neisseriaceae</taxon>
        <taxon>Vitreoscilla</taxon>
    </lineage>
</organism>
<dbReference type="Gene3D" id="3.30.2010.10">
    <property type="entry name" value="Metalloproteases ('zincins'), catalytic domain"/>
    <property type="match status" value="1"/>
</dbReference>
<evidence type="ECO:0000313" key="11">
    <source>
        <dbReference type="Proteomes" id="UP000832011"/>
    </source>
</evidence>
<dbReference type="CDD" id="cd07343">
    <property type="entry name" value="M48A_Zmpste24p_like"/>
    <property type="match status" value="1"/>
</dbReference>
<feature type="transmembrane region" description="Helical" evidence="7">
    <location>
        <begin position="174"/>
        <end position="193"/>
    </location>
</feature>
<feature type="transmembrane region" description="Helical" evidence="7">
    <location>
        <begin position="66"/>
        <end position="90"/>
    </location>
</feature>
<dbReference type="InterPro" id="IPR001915">
    <property type="entry name" value="Peptidase_M48"/>
</dbReference>
<feature type="transmembrane region" description="Helical" evidence="7">
    <location>
        <begin position="6"/>
        <end position="22"/>
    </location>
</feature>
<evidence type="ECO:0000256" key="7">
    <source>
        <dbReference type="SAM" id="Phobius"/>
    </source>
</evidence>
<feature type="transmembrane region" description="Helical" evidence="7">
    <location>
        <begin position="290"/>
        <end position="311"/>
    </location>
</feature>
<keyword evidence="7" id="KW-0472">Membrane</keyword>
<reference evidence="10 11" key="1">
    <citation type="journal article" date="2022" name="Res Sq">
        <title>Evolution of multicellular longitudinally dividing oral cavity symbionts (Neisseriaceae).</title>
        <authorList>
            <person name="Nyongesa S."/>
            <person name="Weber P."/>
            <person name="Bernet E."/>
            <person name="Pullido F."/>
            <person name="Nieckarz M."/>
            <person name="Delaby M."/>
            <person name="Nieves C."/>
            <person name="Viehboeck T."/>
            <person name="Krause N."/>
            <person name="Rivera-Millot A."/>
            <person name="Nakamura A."/>
            <person name="Vischer N."/>
            <person name="VanNieuwenhze M."/>
            <person name="Brun Y."/>
            <person name="Cava F."/>
            <person name="Bulgheresi S."/>
            <person name="Veyrier F."/>
        </authorList>
    </citation>
    <scope>NUCLEOTIDE SEQUENCE [LARGE SCALE GENOMIC DNA]</scope>
    <source>
        <strain evidence="10 11">SN4</strain>
    </source>
</reference>
<evidence type="ECO:0000256" key="1">
    <source>
        <dbReference type="ARBA" id="ARBA00022670"/>
    </source>
</evidence>
<sequence>MLTGYFLLFFVVSVLIQLYLSIRQSLAVRSHRSFVPEAFVSQVSLAEHQKAADYTLAKQRLHRYEILFQAAVLLLWTLAGGLNVIAAIAIKWLPNTPVLQGVVLIGLFTLISGCLSLPFSLYRTFKLESRFGFNRSTLATFIADQAKGVFLAAIIGAPLLYLIVYLMGAMGNTWWLYVWLVWAGFSLLLMWAFPKWIAPLFNKFEPMPEGGLKTRIEALLSRTGFHSNGLFVMDGSKRSGHGNAYFTGLGQQKRIVFFDTLLKDLNDGQVEAVLAHELGHFKHGHVFKQIAISLGLGLLVLYVLGALLQMPDFAFFQQLGVHYPSHAMALLLFLLVLPVFTFPFSPLSSIMSRKNEYEADRFAARNSDAHDLITALTKLYRSNASTLTPDAWYSRFYDSHPNASERIAALNQAGKR</sequence>
<feature type="domain" description="Peptidase M48" evidence="8">
    <location>
        <begin position="209"/>
        <end position="412"/>
    </location>
</feature>
<keyword evidence="2" id="KW-0479">Metal-binding</keyword>
<feature type="transmembrane region" description="Helical" evidence="7">
    <location>
        <begin position="146"/>
        <end position="168"/>
    </location>
</feature>
<feature type="transmembrane region" description="Helical" evidence="7">
    <location>
        <begin position="323"/>
        <end position="344"/>
    </location>
</feature>
<comment type="cofactor">
    <cofactor evidence="6">
        <name>Zn(2+)</name>
        <dbReference type="ChEBI" id="CHEBI:29105"/>
    </cofactor>
    <text evidence="6">Binds 1 zinc ion per subunit.</text>
</comment>
<evidence type="ECO:0000259" key="8">
    <source>
        <dbReference type="Pfam" id="PF01435"/>
    </source>
</evidence>
<dbReference type="Proteomes" id="UP000832011">
    <property type="component" value="Chromosome"/>
</dbReference>
<proteinExistence type="inferred from homology"/>
<feature type="transmembrane region" description="Helical" evidence="7">
    <location>
        <begin position="102"/>
        <end position="125"/>
    </location>
</feature>
<dbReference type="Pfam" id="PF01435">
    <property type="entry name" value="Peptidase_M48"/>
    <property type="match status" value="1"/>
</dbReference>
<evidence type="ECO:0000256" key="5">
    <source>
        <dbReference type="ARBA" id="ARBA00023049"/>
    </source>
</evidence>
<evidence type="ECO:0000313" key="10">
    <source>
        <dbReference type="EMBL" id="UOO88334.1"/>
    </source>
</evidence>
<comment type="similarity">
    <text evidence="6">Belongs to the peptidase M48 family.</text>
</comment>
<accession>A0ABY4DYK1</accession>
<name>A0ABY4DYK1_9NEIS</name>
<keyword evidence="5 6" id="KW-0482">Metalloprotease</keyword>
<feature type="domain" description="CAAX prenyl protease 1 N-terminal" evidence="9">
    <location>
        <begin position="26"/>
        <end position="203"/>
    </location>
</feature>
<dbReference type="RefSeq" id="WP_058357981.1">
    <property type="nucleotide sequence ID" value="NZ_CABKVG010000010.1"/>
</dbReference>
<gene>
    <name evidence="10" type="ORF">LVJ82_12730</name>
</gene>
<dbReference type="PANTHER" id="PTHR10120">
    <property type="entry name" value="CAAX PRENYL PROTEASE 1"/>
    <property type="match status" value="1"/>
</dbReference>
<evidence type="ECO:0000256" key="3">
    <source>
        <dbReference type="ARBA" id="ARBA00022801"/>
    </source>
</evidence>
<protein>
    <submittedName>
        <fullName evidence="10">M48 family metallopeptidase</fullName>
    </submittedName>
</protein>
<keyword evidence="7" id="KW-1133">Transmembrane helix</keyword>
<evidence type="ECO:0000256" key="2">
    <source>
        <dbReference type="ARBA" id="ARBA00022723"/>
    </source>
</evidence>
<evidence type="ECO:0000256" key="4">
    <source>
        <dbReference type="ARBA" id="ARBA00022833"/>
    </source>
</evidence>
<keyword evidence="3 6" id="KW-0378">Hydrolase</keyword>
<dbReference type="InterPro" id="IPR032456">
    <property type="entry name" value="Peptidase_M48_N"/>
</dbReference>
<keyword evidence="7" id="KW-0812">Transmembrane</keyword>
<dbReference type="Pfam" id="PF16491">
    <property type="entry name" value="Peptidase_M48_N"/>
    <property type="match status" value="1"/>
</dbReference>
<keyword evidence="11" id="KW-1185">Reference proteome</keyword>
<keyword evidence="1 6" id="KW-0645">Protease</keyword>